<name>F9X4E1_ZYMTI</name>
<feature type="chain" id="PRO_5003395501" evidence="1">
    <location>
        <begin position="21"/>
        <end position="154"/>
    </location>
</feature>
<dbReference type="HOGENOM" id="CLU_1705651_0_0_1"/>
<evidence type="ECO:0000313" key="3">
    <source>
        <dbReference type="Proteomes" id="UP000008062"/>
    </source>
</evidence>
<proteinExistence type="predicted"/>
<feature type="signal peptide" evidence="1">
    <location>
        <begin position="1"/>
        <end position="20"/>
    </location>
</feature>
<dbReference type="GeneID" id="13403547"/>
<organism evidence="2 3">
    <name type="scientific">Zymoseptoria tritici (strain CBS 115943 / IPO323)</name>
    <name type="common">Speckled leaf blotch fungus</name>
    <name type="synonym">Septoria tritici</name>
    <dbReference type="NCBI Taxonomy" id="336722"/>
    <lineage>
        <taxon>Eukaryota</taxon>
        <taxon>Fungi</taxon>
        <taxon>Dikarya</taxon>
        <taxon>Ascomycota</taxon>
        <taxon>Pezizomycotina</taxon>
        <taxon>Dothideomycetes</taxon>
        <taxon>Dothideomycetidae</taxon>
        <taxon>Mycosphaerellales</taxon>
        <taxon>Mycosphaerellaceae</taxon>
        <taxon>Zymoseptoria</taxon>
    </lineage>
</organism>
<gene>
    <name evidence="2" type="ORF">MYCGRDRAFT_90676</name>
</gene>
<dbReference type="Proteomes" id="UP000008062">
    <property type="component" value="Chromosome 2"/>
</dbReference>
<dbReference type="KEGG" id="ztr:MYCGRDRAFT_90676"/>
<dbReference type="RefSeq" id="XP_003855607.1">
    <property type="nucleotide sequence ID" value="XM_003855559.1"/>
</dbReference>
<keyword evidence="1" id="KW-0732">Signal</keyword>
<sequence>MQLTTSILLATATLAALGHAEERQDLQNPKNTKLNCVGADPAHVRRICSNLQGDWTYSREAAVAALVRRGGGPTVRDGIWRDGVVQAAGCMHVFPVAHSPSRSCSIAGSRGATHTMRLFSSWVEPDEDNGKARFVIDAAFPKILLTAAFDEKWE</sequence>
<protein>
    <submittedName>
        <fullName evidence="2">Uncharacterized protein</fullName>
    </submittedName>
</protein>
<dbReference type="EMBL" id="CM001197">
    <property type="protein sequence ID" value="EGP90583.1"/>
    <property type="molecule type" value="Genomic_DNA"/>
</dbReference>
<dbReference type="InParanoid" id="F9X4E1"/>
<evidence type="ECO:0000256" key="1">
    <source>
        <dbReference type="SAM" id="SignalP"/>
    </source>
</evidence>
<keyword evidence="3" id="KW-1185">Reference proteome</keyword>
<accession>F9X4E1</accession>
<dbReference type="AlphaFoldDB" id="F9X4E1"/>
<reference evidence="2 3" key="1">
    <citation type="journal article" date="2011" name="PLoS Genet.">
        <title>Finished genome of the fungal wheat pathogen Mycosphaerella graminicola reveals dispensome structure, chromosome plasticity, and stealth pathogenesis.</title>
        <authorList>
            <person name="Goodwin S.B."/>
            <person name="Ben M'barek S."/>
            <person name="Dhillon B."/>
            <person name="Wittenberg A.H.J."/>
            <person name="Crane C.F."/>
            <person name="Hane J.K."/>
            <person name="Foster A.J."/>
            <person name="Van der Lee T.A.J."/>
            <person name="Grimwood J."/>
            <person name="Aerts A."/>
            <person name="Antoniw J."/>
            <person name="Bailey A."/>
            <person name="Bluhm B."/>
            <person name="Bowler J."/>
            <person name="Bristow J."/>
            <person name="van der Burgt A."/>
            <person name="Canto-Canche B."/>
            <person name="Churchill A.C.L."/>
            <person name="Conde-Ferraez L."/>
            <person name="Cools H.J."/>
            <person name="Coutinho P.M."/>
            <person name="Csukai M."/>
            <person name="Dehal P."/>
            <person name="De Wit P."/>
            <person name="Donzelli B."/>
            <person name="van de Geest H.C."/>
            <person name="van Ham R.C.H.J."/>
            <person name="Hammond-Kosack K.E."/>
            <person name="Henrissat B."/>
            <person name="Kilian A."/>
            <person name="Kobayashi A.K."/>
            <person name="Koopmann E."/>
            <person name="Kourmpetis Y."/>
            <person name="Kuzniar A."/>
            <person name="Lindquist E."/>
            <person name="Lombard V."/>
            <person name="Maliepaard C."/>
            <person name="Martins N."/>
            <person name="Mehrabi R."/>
            <person name="Nap J.P.H."/>
            <person name="Ponomarenko A."/>
            <person name="Rudd J.J."/>
            <person name="Salamov A."/>
            <person name="Schmutz J."/>
            <person name="Schouten H.J."/>
            <person name="Shapiro H."/>
            <person name="Stergiopoulos I."/>
            <person name="Torriani S.F.F."/>
            <person name="Tu H."/>
            <person name="de Vries R.P."/>
            <person name="Waalwijk C."/>
            <person name="Ware S.B."/>
            <person name="Wiebenga A."/>
            <person name="Zwiers L.-H."/>
            <person name="Oliver R.P."/>
            <person name="Grigoriev I.V."/>
            <person name="Kema G.H.J."/>
        </authorList>
    </citation>
    <scope>NUCLEOTIDE SEQUENCE [LARGE SCALE GENOMIC DNA]</scope>
    <source>
        <strain evidence="3">CBS 115943 / IPO323</strain>
    </source>
</reference>
<evidence type="ECO:0000313" key="2">
    <source>
        <dbReference type="EMBL" id="EGP90583.1"/>
    </source>
</evidence>